<evidence type="ECO:0000313" key="2">
    <source>
        <dbReference type="EMBL" id="MFD2157307.1"/>
    </source>
</evidence>
<keyword evidence="3" id="KW-1185">Reference proteome</keyword>
<dbReference type="RefSeq" id="WP_377086048.1">
    <property type="nucleotide sequence ID" value="NZ_JBHSJL010000014.1"/>
</dbReference>
<gene>
    <name evidence="2" type="ORF">ACFSW8_00175</name>
</gene>
<keyword evidence="1" id="KW-0472">Membrane</keyword>
<keyword evidence="1" id="KW-0812">Transmembrane</keyword>
<feature type="transmembrane region" description="Helical" evidence="1">
    <location>
        <begin position="52"/>
        <end position="73"/>
    </location>
</feature>
<comment type="caution">
    <text evidence="2">The sequence shown here is derived from an EMBL/GenBank/DDBJ whole genome shotgun (WGS) entry which is preliminary data.</text>
</comment>
<dbReference type="PANTHER" id="PTHR43471">
    <property type="entry name" value="ABC TRANSPORTER PERMEASE"/>
    <property type="match status" value="1"/>
</dbReference>
<reference evidence="3" key="1">
    <citation type="journal article" date="2019" name="Int. J. Syst. Evol. Microbiol.">
        <title>The Global Catalogue of Microorganisms (GCM) 10K type strain sequencing project: providing services to taxonomists for standard genome sequencing and annotation.</title>
        <authorList>
            <consortium name="The Broad Institute Genomics Platform"/>
            <consortium name="The Broad Institute Genome Sequencing Center for Infectious Disease"/>
            <person name="Wu L."/>
            <person name="Ma J."/>
        </authorList>
    </citation>
    <scope>NUCLEOTIDE SEQUENCE [LARGE SCALE GENOMIC DNA]</scope>
    <source>
        <strain evidence="3">CCUG 57942</strain>
    </source>
</reference>
<accession>A0ABW4Z676</accession>
<proteinExistence type="predicted"/>
<sequence>MRTLYILYKKELKHFLTTPFGWIVLAFIMLLQGFSLTSVLEQYEKAPVQVNLLFSTLSTPIFWFYFIFIFPLITMKQFAEEERSGTLESLMTAPVTTWQVVFSKYLSSYTFYLVLWLPILLHLQIFSWVTGTPAPVVNAEIFGAFGILMLIGSFFIAVGILASALTSSQIIAAIITFGALVFLIFMGLIPSIAGDSFQGAVLFHYISVHEHLSYFSRGLVDLRPIVFYLSMATFTLLLTHHIVDYRRWKH</sequence>
<dbReference type="Pfam" id="PF12679">
    <property type="entry name" value="ABC2_membrane_2"/>
    <property type="match status" value="1"/>
</dbReference>
<protein>
    <submittedName>
        <fullName evidence="2">ABC transporter permease</fullName>
    </submittedName>
</protein>
<name>A0ABW4Z676_9BACT</name>
<feature type="transmembrane region" description="Helical" evidence="1">
    <location>
        <begin position="225"/>
        <end position="243"/>
    </location>
</feature>
<evidence type="ECO:0000256" key="1">
    <source>
        <dbReference type="SAM" id="Phobius"/>
    </source>
</evidence>
<dbReference type="Proteomes" id="UP001597389">
    <property type="component" value="Unassembled WGS sequence"/>
</dbReference>
<evidence type="ECO:0000313" key="3">
    <source>
        <dbReference type="Proteomes" id="UP001597389"/>
    </source>
</evidence>
<dbReference type="EMBL" id="JBHUJB010000005">
    <property type="protein sequence ID" value="MFD2157307.1"/>
    <property type="molecule type" value="Genomic_DNA"/>
</dbReference>
<feature type="transmembrane region" description="Helical" evidence="1">
    <location>
        <begin position="170"/>
        <end position="193"/>
    </location>
</feature>
<feature type="transmembrane region" description="Helical" evidence="1">
    <location>
        <begin position="141"/>
        <end position="163"/>
    </location>
</feature>
<feature type="transmembrane region" description="Helical" evidence="1">
    <location>
        <begin position="20"/>
        <end position="40"/>
    </location>
</feature>
<organism evidence="2 3">
    <name type="scientific">Rubritalea tangerina</name>
    <dbReference type="NCBI Taxonomy" id="430798"/>
    <lineage>
        <taxon>Bacteria</taxon>
        <taxon>Pseudomonadati</taxon>
        <taxon>Verrucomicrobiota</taxon>
        <taxon>Verrucomicrobiia</taxon>
        <taxon>Verrucomicrobiales</taxon>
        <taxon>Rubritaleaceae</taxon>
        <taxon>Rubritalea</taxon>
    </lineage>
</organism>
<keyword evidence="1" id="KW-1133">Transmembrane helix</keyword>
<feature type="transmembrane region" description="Helical" evidence="1">
    <location>
        <begin position="109"/>
        <end position="129"/>
    </location>
</feature>